<dbReference type="EMBL" id="JASKHM010000002">
    <property type="protein sequence ID" value="MEQ4481723.1"/>
    <property type="molecule type" value="Genomic_DNA"/>
</dbReference>
<comment type="caution">
    <text evidence="1">The sequence shown here is derived from an EMBL/GenBank/DDBJ whole genome shotgun (WGS) entry which is preliminary data.</text>
</comment>
<evidence type="ECO:0000313" key="1">
    <source>
        <dbReference type="EMBL" id="MEQ4481723.1"/>
    </source>
</evidence>
<name>A0ABV1KNT4_9BACL</name>
<evidence type="ECO:0000313" key="2">
    <source>
        <dbReference type="Proteomes" id="UP001493487"/>
    </source>
</evidence>
<organism evidence="1 2">
    <name type="scientific">Cohnella silvisoli</name>
    <dbReference type="NCBI Taxonomy" id="2873699"/>
    <lineage>
        <taxon>Bacteria</taxon>
        <taxon>Bacillati</taxon>
        <taxon>Bacillota</taxon>
        <taxon>Bacilli</taxon>
        <taxon>Bacillales</taxon>
        <taxon>Paenibacillaceae</taxon>
        <taxon>Cohnella</taxon>
    </lineage>
</organism>
<proteinExistence type="predicted"/>
<keyword evidence="2" id="KW-1185">Reference proteome</keyword>
<evidence type="ECO:0008006" key="3">
    <source>
        <dbReference type="Google" id="ProtNLM"/>
    </source>
</evidence>
<dbReference type="RefSeq" id="WP_232183513.1">
    <property type="nucleotide sequence ID" value="NZ_JAIOAP010000002.1"/>
</dbReference>
<accession>A0ABV1KNT4</accession>
<protein>
    <recommendedName>
        <fullName evidence="3">SMI1/KNR4 family protein</fullName>
    </recommendedName>
</protein>
<gene>
    <name evidence="1" type="ORF">QJS35_04865</name>
</gene>
<sequence length="178" mass="20380">MMDKPDQSEKIISAPLPVSFTQLRIVSQDELTRRMEPIKALKEDVNELYRLVKDTETGEHYLHYAVFHLNVAGGGAEEEYHHLLPLEHDDVIALALGAPLFQYPGEWNCAYLRNGPDGGFVWYDPSGVSDNELKYAETEAYIREQLLAFRKSGAHGEEEVKRLLEEMDKHLPPRTEKD</sequence>
<dbReference type="Proteomes" id="UP001493487">
    <property type="component" value="Unassembled WGS sequence"/>
</dbReference>
<reference evidence="1 2" key="1">
    <citation type="journal article" date="2023" name="Genome Announc.">
        <title>Pan-Genome Analyses of the Genus Cohnella and Proposal of the Novel Species Cohnella silvisoli sp. nov., Isolated from Forest Soil.</title>
        <authorList>
            <person name="Wang C."/>
            <person name="Mao L."/>
            <person name="Bao G."/>
            <person name="Zhu H."/>
        </authorList>
    </citation>
    <scope>NUCLEOTIDE SEQUENCE [LARGE SCALE GENOMIC DNA]</scope>
    <source>
        <strain evidence="1 2">NL03-T5-1</strain>
    </source>
</reference>